<dbReference type="OrthoDB" id="10326363at2759"/>
<accession>A0A5B0R1L9</accession>
<evidence type="ECO:0000313" key="2">
    <source>
        <dbReference type="EMBL" id="KAA1119249.1"/>
    </source>
</evidence>
<evidence type="ECO:0000313" key="3">
    <source>
        <dbReference type="Proteomes" id="UP000324748"/>
    </source>
</evidence>
<proteinExistence type="predicted"/>
<protein>
    <submittedName>
        <fullName evidence="2">Uncharacterized protein</fullName>
    </submittedName>
</protein>
<feature type="region of interest" description="Disordered" evidence="1">
    <location>
        <begin position="50"/>
        <end position="81"/>
    </location>
</feature>
<dbReference type="Proteomes" id="UP000324748">
    <property type="component" value="Unassembled WGS sequence"/>
</dbReference>
<name>A0A5B0R1L9_PUCGR</name>
<dbReference type="EMBL" id="VSWC01000001">
    <property type="protein sequence ID" value="KAA1119249.1"/>
    <property type="molecule type" value="Genomic_DNA"/>
</dbReference>
<comment type="caution">
    <text evidence="2">The sequence shown here is derived from an EMBL/GenBank/DDBJ whole genome shotgun (WGS) entry which is preliminary data.</text>
</comment>
<reference evidence="2 3" key="1">
    <citation type="submission" date="2019-05" db="EMBL/GenBank/DDBJ databases">
        <title>Emergence of the Ug99 lineage of the wheat stem rust pathogen through somatic hybridization.</title>
        <authorList>
            <person name="Li F."/>
            <person name="Upadhyaya N.M."/>
            <person name="Sperschneider J."/>
            <person name="Matny O."/>
            <person name="Nguyen-Phuc H."/>
            <person name="Mago R."/>
            <person name="Raley C."/>
            <person name="Miller M.E."/>
            <person name="Silverstein K.A.T."/>
            <person name="Henningsen E."/>
            <person name="Hirsch C.D."/>
            <person name="Visser B."/>
            <person name="Pretorius Z.A."/>
            <person name="Steffenson B.J."/>
            <person name="Schwessinger B."/>
            <person name="Dodds P.N."/>
            <person name="Figueroa M."/>
        </authorList>
    </citation>
    <scope>NUCLEOTIDE SEQUENCE [LARGE SCALE GENOMIC DNA]</scope>
    <source>
        <strain evidence="2">21-0</strain>
    </source>
</reference>
<gene>
    <name evidence="2" type="ORF">PGT21_018955</name>
</gene>
<sequence>MPTPLHPTAPRLSRLNISSGQHTPAIANLNMHIANLPGALYVHTSQVPAAYTPSSLPLPSEQPTTQHPAYSRPTSRPATNMHTKQATDLTSFIAGLHTPTHPTHTRLTPAR</sequence>
<keyword evidence="3" id="KW-1185">Reference proteome</keyword>
<evidence type="ECO:0000256" key="1">
    <source>
        <dbReference type="SAM" id="MobiDB-lite"/>
    </source>
</evidence>
<dbReference type="AlphaFoldDB" id="A0A5B0R1L9"/>
<organism evidence="2 3">
    <name type="scientific">Puccinia graminis f. sp. tritici</name>
    <dbReference type="NCBI Taxonomy" id="56615"/>
    <lineage>
        <taxon>Eukaryota</taxon>
        <taxon>Fungi</taxon>
        <taxon>Dikarya</taxon>
        <taxon>Basidiomycota</taxon>
        <taxon>Pucciniomycotina</taxon>
        <taxon>Pucciniomycetes</taxon>
        <taxon>Pucciniales</taxon>
        <taxon>Pucciniaceae</taxon>
        <taxon>Puccinia</taxon>
    </lineage>
</organism>